<feature type="transmembrane region" description="Helical" evidence="13">
    <location>
        <begin position="229"/>
        <end position="249"/>
    </location>
</feature>
<evidence type="ECO:0000256" key="13">
    <source>
        <dbReference type="SAM" id="Phobius"/>
    </source>
</evidence>
<evidence type="ECO:0000256" key="8">
    <source>
        <dbReference type="ARBA" id="ARBA00023187"/>
    </source>
</evidence>
<comment type="subcellular location">
    <subcellularLocation>
        <location evidence="2">Cytoplasm</location>
    </subcellularLocation>
    <subcellularLocation>
        <location evidence="1">Nucleus</location>
    </subcellularLocation>
</comment>
<evidence type="ECO:0000256" key="9">
    <source>
        <dbReference type="ARBA" id="ARBA00023242"/>
    </source>
</evidence>
<dbReference type="InterPro" id="IPR012677">
    <property type="entry name" value="Nucleotide-bd_a/b_plait_sf"/>
</dbReference>
<dbReference type="GO" id="GO:0008380">
    <property type="term" value="P:RNA splicing"/>
    <property type="evidence" value="ECO:0007669"/>
    <property type="project" value="UniProtKB-KW"/>
</dbReference>
<dbReference type="Pfam" id="PF00076">
    <property type="entry name" value="RRM_1"/>
    <property type="match status" value="1"/>
</dbReference>
<dbReference type="GO" id="GO:0006417">
    <property type="term" value="P:regulation of translation"/>
    <property type="evidence" value="ECO:0007669"/>
    <property type="project" value="UniProtKB-KW"/>
</dbReference>
<evidence type="ECO:0000256" key="5">
    <source>
        <dbReference type="ARBA" id="ARBA00022664"/>
    </source>
</evidence>
<protein>
    <recommendedName>
        <fullName evidence="10">RNA-binding protein 8A</fullName>
    </recommendedName>
</protein>
<evidence type="ECO:0000256" key="12">
    <source>
        <dbReference type="SAM" id="MobiDB-lite"/>
    </source>
</evidence>
<dbReference type="Gene3D" id="3.30.70.330">
    <property type="match status" value="1"/>
</dbReference>
<evidence type="ECO:0000256" key="10">
    <source>
        <dbReference type="ARBA" id="ARBA00077711"/>
    </source>
</evidence>
<feature type="region of interest" description="Disordered" evidence="12">
    <location>
        <begin position="599"/>
        <end position="638"/>
    </location>
</feature>
<organism evidence="15 16">
    <name type="scientific">Symbiodinium necroappetens</name>
    <dbReference type="NCBI Taxonomy" id="1628268"/>
    <lineage>
        <taxon>Eukaryota</taxon>
        <taxon>Sar</taxon>
        <taxon>Alveolata</taxon>
        <taxon>Dinophyceae</taxon>
        <taxon>Suessiales</taxon>
        <taxon>Symbiodiniaceae</taxon>
        <taxon>Symbiodinium</taxon>
    </lineage>
</organism>
<dbReference type="AlphaFoldDB" id="A0A813CLC1"/>
<dbReference type="PRINTS" id="PR01738">
    <property type="entry name" value="RNABINDINGM8"/>
</dbReference>
<feature type="domain" description="RRM" evidence="14">
    <location>
        <begin position="648"/>
        <end position="726"/>
    </location>
</feature>
<evidence type="ECO:0000256" key="7">
    <source>
        <dbReference type="ARBA" id="ARBA00022884"/>
    </source>
</evidence>
<gene>
    <name evidence="15" type="primary">Y14A</name>
    <name evidence="15" type="ORF">SNEC2469_LOCUS35604</name>
</gene>
<dbReference type="InterPro" id="IPR015943">
    <property type="entry name" value="WD40/YVTN_repeat-like_dom_sf"/>
</dbReference>
<evidence type="ECO:0000256" key="11">
    <source>
        <dbReference type="PROSITE-ProRule" id="PRU00176"/>
    </source>
</evidence>
<keyword evidence="9" id="KW-0539">Nucleus</keyword>
<feature type="compositionally biased region" description="Basic and acidic residues" evidence="12">
    <location>
        <begin position="621"/>
        <end position="631"/>
    </location>
</feature>
<dbReference type="SMART" id="SM00360">
    <property type="entry name" value="RRM"/>
    <property type="match status" value="1"/>
</dbReference>
<dbReference type="InterPro" id="IPR035979">
    <property type="entry name" value="RBD_domain_sf"/>
</dbReference>
<dbReference type="FunFam" id="3.30.70.330:FF:000525">
    <property type="entry name" value="RNA-binding protein 8A"/>
    <property type="match status" value="1"/>
</dbReference>
<dbReference type="GO" id="GO:0005634">
    <property type="term" value="C:nucleus"/>
    <property type="evidence" value="ECO:0007669"/>
    <property type="project" value="UniProtKB-SubCell"/>
</dbReference>
<comment type="caution">
    <text evidence="15">The sequence shown here is derived from an EMBL/GenBank/DDBJ whole genome shotgun (WGS) entry which is preliminary data.</text>
</comment>
<keyword evidence="16" id="KW-1185">Reference proteome</keyword>
<keyword evidence="7 11" id="KW-0694">RNA-binding</keyword>
<dbReference type="InterPro" id="IPR001680">
    <property type="entry name" value="WD40_rpt"/>
</dbReference>
<dbReference type="Proteomes" id="UP000601435">
    <property type="component" value="Unassembled WGS sequence"/>
</dbReference>
<evidence type="ECO:0000256" key="2">
    <source>
        <dbReference type="ARBA" id="ARBA00004496"/>
    </source>
</evidence>
<dbReference type="InterPro" id="IPR033744">
    <property type="entry name" value="RRM_RBM8"/>
</dbReference>
<keyword evidence="6" id="KW-0810">Translation regulation</keyword>
<dbReference type="InterPro" id="IPR036322">
    <property type="entry name" value="WD40_repeat_dom_sf"/>
</dbReference>
<evidence type="ECO:0000256" key="3">
    <source>
        <dbReference type="ARBA" id="ARBA00022448"/>
    </source>
</evidence>
<keyword evidence="4" id="KW-0963">Cytoplasm</keyword>
<keyword evidence="13" id="KW-0812">Transmembrane</keyword>
<keyword evidence="3" id="KW-0813">Transport</keyword>
<dbReference type="SUPFAM" id="SSF50978">
    <property type="entry name" value="WD40 repeat-like"/>
    <property type="match status" value="1"/>
</dbReference>
<dbReference type="Gene3D" id="2.130.10.10">
    <property type="entry name" value="YVTN repeat-like/Quinoprotein amine dehydrogenase"/>
    <property type="match status" value="2"/>
</dbReference>
<keyword evidence="5" id="KW-0507">mRNA processing</keyword>
<dbReference type="InterPro" id="IPR000504">
    <property type="entry name" value="RRM_dom"/>
</dbReference>
<keyword evidence="13" id="KW-1133">Transmembrane helix</keyword>
<sequence length="735" mass="82886">MRPDAKRERCIWAAFWEKYKLLEPAHPVFGMARNNEIDLSRTAAVVMHGDEGRGRRRQAFMVLSFHSLLGRGTNLSTKKAVKKPYLKMKLNFKGHSYCSRLLSGVLPKHMYQKDDEVFETLLRASCDDARTMMTEGQLAATFYFDLFHCWHLGVGRNFAGSALVLLSNLHAGNIDERFDQLTTQYKDWCRRNGATPILTRINKDNIQWASTSEFPTGTWFKGQITTNMVLAWAMGISYVVGVLLMQWGVMFVLACQDPSHACLLKLLHMDMLATCVTLPTEQKWVWDMLAVVRTVGEDVPQAVLQTIYLVKVKKNFFMLLSVMMAVSASLKALYDARARALAAAGADEEYDNRERDYMVYSCSQDGTIKSWSIKEGRCVKTIVADSPANTVAATRGMLYSSHDDGEMLEWSLETGDRARTFQHLGANGELVATVDFLFTWAVEEDTLEMDEMAKTTYKMWSLNSGECIREFMGPRTDEVRLFVKGDNFFATAPEDDNAVAQWNMHSGERLGTFVGHRARINAIFATHKRLVTGARDGHAKEWALNSQRETRAFPDHGRKHVAALAVVGERMYNSARAEPVINEWNLLTGFAAFEAKDEVAEEGGRPAGRRMKGRGGEEDDRYAGKAGKFERLDDDDDETGAARSIEGWVVIVSGVHEEAQEDDIFEAFSEYGDIKNLHLNLDRRTGFVKGYAFIEYENKQEADAAIKAMDGNSLLDHKLDVSWAFAKPGSKKKRR</sequence>
<dbReference type="SUPFAM" id="SSF54928">
    <property type="entry name" value="RNA-binding domain, RBD"/>
    <property type="match status" value="1"/>
</dbReference>
<keyword evidence="13" id="KW-0472">Membrane</keyword>
<dbReference type="EMBL" id="CAJNJA010104018">
    <property type="protein sequence ID" value="CAE7945571.1"/>
    <property type="molecule type" value="Genomic_DNA"/>
</dbReference>
<evidence type="ECO:0000313" key="15">
    <source>
        <dbReference type="EMBL" id="CAE7945571.1"/>
    </source>
</evidence>
<dbReference type="Pfam" id="PF00400">
    <property type="entry name" value="WD40"/>
    <property type="match status" value="1"/>
</dbReference>
<reference evidence="15" key="1">
    <citation type="submission" date="2021-02" db="EMBL/GenBank/DDBJ databases">
        <authorList>
            <person name="Dougan E. K."/>
            <person name="Rhodes N."/>
            <person name="Thang M."/>
            <person name="Chan C."/>
        </authorList>
    </citation>
    <scope>NUCLEOTIDE SEQUENCE</scope>
</reference>
<dbReference type="GO" id="GO:0005737">
    <property type="term" value="C:cytoplasm"/>
    <property type="evidence" value="ECO:0007669"/>
    <property type="project" value="UniProtKB-SubCell"/>
</dbReference>
<dbReference type="CDD" id="cd12324">
    <property type="entry name" value="RRM_RBM8"/>
    <property type="match status" value="1"/>
</dbReference>
<dbReference type="PANTHER" id="PTHR45894">
    <property type="entry name" value="RNA-BINDING PROTEIN 8A"/>
    <property type="match status" value="1"/>
</dbReference>
<proteinExistence type="predicted"/>
<dbReference type="InterPro" id="IPR008111">
    <property type="entry name" value="RNA-bd_8"/>
</dbReference>
<evidence type="ECO:0000256" key="4">
    <source>
        <dbReference type="ARBA" id="ARBA00022490"/>
    </source>
</evidence>
<evidence type="ECO:0000256" key="1">
    <source>
        <dbReference type="ARBA" id="ARBA00004123"/>
    </source>
</evidence>
<evidence type="ECO:0000256" key="6">
    <source>
        <dbReference type="ARBA" id="ARBA00022845"/>
    </source>
</evidence>
<keyword evidence="8" id="KW-0508">mRNA splicing</keyword>
<dbReference type="GO" id="GO:0003729">
    <property type="term" value="F:mRNA binding"/>
    <property type="evidence" value="ECO:0007669"/>
    <property type="project" value="InterPro"/>
</dbReference>
<dbReference type="OrthoDB" id="446741at2759"/>
<dbReference type="PROSITE" id="PS50102">
    <property type="entry name" value="RRM"/>
    <property type="match status" value="1"/>
</dbReference>
<name>A0A813CLC1_9DINO</name>
<evidence type="ECO:0000259" key="14">
    <source>
        <dbReference type="PROSITE" id="PS50102"/>
    </source>
</evidence>
<evidence type="ECO:0000313" key="16">
    <source>
        <dbReference type="Proteomes" id="UP000601435"/>
    </source>
</evidence>
<dbReference type="GO" id="GO:0006397">
    <property type="term" value="P:mRNA processing"/>
    <property type="evidence" value="ECO:0007669"/>
    <property type="project" value="UniProtKB-KW"/>
</dbReference>
<accession>A0A813CLC1</accession>
<dbReference type="SMART" id="SM00320">
    <property type="entry name" value="WD40"/>
    <property type="match status" value="3"/>
</dbReference>